<dbReference type="PATRIC" id="fig|294.195.peg.691"/>
<dbReference type="Pfam" id="PF13817">
    <property type="entry name" value="DDE_Tnp_IS66_C"/>
    <property type="match status" value="1"/>
</dbReference>
<reference evidence="2 3" key="1">
    <citation type="submission" date="2015-05" db="EMBL/GenBank/DDBJ databases">
        <title>A genomic and transcriptomic approach to investigate the blue pigment phenotype in Pseudomonas fluorescens.</title>
        <authorList>
            <person name="Andreani N.A."/>
            <person name="Cardazzo B."/>
        </authorList>
    </citation>
    <scope>NUCLEOTIDE SEQUENCE [LARGE SCALE GENOMIC DNA]</scope>
    <source>
        <strain evidence="2 3">Ps_40</strain>
    </source>
</reference>
<organism evidence="2 3">
    <name type="scientific">Pseudomonas fluorescens</name>
    <dbReference type="NCBI Taxonomy" id="294"/>
    <lineage>
        <taxon>Bacteria</taxon>
        <taxon>Pseudomonadati</taxon>
        <taxon>Pseudomonadota</taxon>
        <taxon>Gammaproteobacteria</taxon>
        <taxon>Pseudomonadales</taxon>
        <taxon>Pseudomonadaceae</taxon>
        <taxon>Pseudomonas</taxon>
    </lineage>
</organism>
<sequence>MCLCQRWHKRKIWLFTGSERAGRRAAAIQSLLATAKLNGIEPSAWLKDTLEKLPTWPNSRLDELLPLRSATE</sequence>
<proteinExistence type="predicted"/>
<gene>
    <name evidence="2" type="ORF">PFL603g_00642</name>
</gene>
<evidence type="ECO:0000259" key="1">
    <source>
        <dbReference type="Pfam" id="PF13817"/>
    </source>
</evidence>
<dbReference type="AlphaFoldDB" id="A0A109LA35"/>
<accession>A0A109LA35</accession>
<feature type="domain" description="Transposase IS66 C-terminal" evidence="1">
    <location>
        <begin position="30"/>
        <end position="66"/>
    </location>
</feature>
<evidence type="ECO:0000313" key="2">
    <source>
        <dbReference type="EMBL" id="KWV83855.1"/>
    </source>
</evidence>
<comment type="caution">
    <text evidence="2">The sequence shown here is derived from an EMBL/GenBank/DDBJ whole genome shotgun (WGS) entry which is preliminary data.</text>
</comment>
<dbReference type="InterPro" id="IPR039552">
    <property type="entry name" value="IS66_C"/>
</dbReference>
<dbReference type="EMBL" id="LCYC01000007">
    <property type="protein sequence ID" value="KWV83855.1"/>
    <property type="molecule type" value="Genomic_DNA"/>
</dbReference>
<evidence type="ECO:0000313" key="3">
    <source>
        <dbReference type="Proteomes" id="UP000063434"/>
    </source>
</evidence>
<protein>
    <recommendedName>
        <fullName evidence="1">Transposase IS66 C-terminal domain-containing protein</fullName>
    </recommendedName>
</protein>
<dbReference type="Proteomes" id="UP000063434">
    <property type="component" value="Unassembled WGS sequence"/>
</dbReference>
<name>A0A109LA35_PSEFL</name>